<dbReference type="AlphaFoldDB" id="A0A5B7GFV8"/>
<keyword evidence="3" id="KW-1185">Reference proteome</keyword>
<protein>
    <submittedName>
        <fullName evidence="2">Uncharacterized protein</fullName>
    </submittedName>
</protein>
<dbReference type="EMBL" id="VSRR010013168">
    <property type="protein sequence ID" value="MPC55434.1"/>
    <property type="molecule type" value="Genomic_DNA"/>
</dbReference>
<evidence type="ECO:0000313" key="3">
    <source>
        <dbReference type="Proteomes" id="UP000324222"/>
    </source>
</evidence>
<evidence type="ECO:0000313" key="2">
    <source>
        <dbReference type="EMBL" id="MPC55434.1"/>
    </source>
</evidence>
<comment type="caution">
    <text evidence="2">The sequence shown here is derived from an EMBL/GenBank/DDBJ whole genome shotgun (WGS) entry which is preliminary data.</text>
</comment>
<name>A0A5B7GFV8_PORTR</name>
<feature type="region of interest" description="Disordered" evidence="1">
    <location>
        <begin position="92"/>
        <end position="118"/>
    </location>
</feature>
<gene>
    <name evidence="2" type="ORF">E2C01_049369</name>
</gene>
<reference evidence="2 3" key="1">
    <citation type="submission" date="2019-05" db="EMBL/GenBank/DDBJ databases">
        <title>Another draft genome of Portunus trituberculatus and its Hox gene families provides insights of decapod evolution.</title>
        <authorList>
            <person name="Jeong J.-H."/>
            <person name="Song I."/>
            <person name="Kim S."/>
            <person name="Choi T."/>
            <person name="Kim D."/>
            <person name="Ryu S."/>
            <person name="Kim W."/>
        </authorList>
    </citation>
    <scope>NUCLEOTIDE SEQUENCE [LARGE SCALE GENOMIC DNA]</scope>
    <source>
        <tissue evidence="2">Muscle</tissue>
    </source>
</reference>
<evidence type="ECO:0000256" key="1">
    <source>
        <dbReference type="SAM" id="MobiDB-lite"/>
    </source>
</evidence>
<accession>A0A5B7GFV8</accession>
<dbReference type="Proteomes" id="UP000324222">
    <property type="component" value="Unassembled WGS sequence"/>
</dbReference>
<sequence length="150" mass="16761">MSACSSFKYLQQSEEKPNFEYLPLTGLAPICQSPYGPGSVLPITDPLMVPLRELPYATVLTGSQLRTNSDPTLNGQKIRKVQVLERNKVHGVGSKKLCPQSEQKQSLDTSEHISGRHHVPHLIRRGHGYCARRLRHPSCSPSRDSLYKNS</sequence>
<proteinExistence type="predicted"/>
<organism evidence="2 3">
    <name type="scientific">Portunus trituberculatus</name>
    <name type="common">Swimming crab</name>
    <name type="synonym">Neptunus trituberculatus</name>
    <dbReference type="NCBI Taxonomy" id="210409"/>
    <lineage>
        <taxon>Eukaryota</taxon>
        <taxon>Metazoa</taxon>
        <taxon>Ecdysozoa</taxon>
        <taxon>Arthropoda</taxon>
        <taxon>Crustacea</taxon>
        <taxon>Multicrustacea</taxon>
        <taxon>Malacostraca</taxon>
        <taxon>Eumalacostraca</taxon>
        <taxon>Eucarida</taxon>
        <taxon>Decapoda</taxon>
        <taxon>Pleocyemata</taxon>
        <taxon>Brachyura</taxon>
        <taxon>Eubrachyura</taxon>
        <taxon>Portunoidea</taxon>
        <taxon>Portunidae</taxon>
        <taxon>Portuninae</taxon>
        <taxon>Portunus</taxon>
    </lineage>
</organism>